<reference evidence="2" key="1">
    <citation type="submission" date="2023-01" db="EMBL/GenBank/DDBJ databases">
        <title>The growth and conidiation of Purpureocillium lavendulum are regulated by nitrogen source and histone H3K14 acetylation.</title>
        <authorList>
            <person name="Tang P."/>
            <person name="Han J."/>
            <person name="Zhang C."/>
            <person name="Tang P."/>
            <person name="Qi F."/>
            <person name="Zhang K."/>
            <person name="Liang L."/>
        </authorList>
    </citation>
    <scope>NUCLEOTIDE SEQUENCE</scope>
    <source>
        <strain evidence="2">YMF1.00683</strain>
    </source>
</reference>
<protein>
    <submittedName>
        <fullName evidence="2">Six-bladed beta-propeller, TolB-like protein</fullName>
    </submittedName>
</protein>
<dbReference type="PANTHER" id="PTHR10622:SF12">
    <property type="entry name" value="HET DOMAIN-CONTAINING PROTEIN"/>
    <property type="match status" value="1"/>
</dbReference>
<dbReference type="InterPro" id="IPR010730">
    <property type="entry name" value="HET"/>
</dbReference>
<keyword evidence="3" id="KW-1185">Reference proteome</keyword>
<gene>
    <name evidence="2" type="ORF">O9K51_05753</name>
</gene>
<evidence type="ECO:0000259" key="1">
    <source>
        <dbReference type="Pfam" id="PF06985"/>
    </source>
</evidence>
<dbReference type="Proteomes" id="UP001163105">
    <property type="component" value="Unassembled WGS sequence"/>
</dbReference>
<dbReference type="PANTHER" id="PTHR10622">
    <property type="entry name" value="HET DOMAIN-CONTAINING PROTEIN"/>
    <property type="match status" value="1"/>
</dbReference>
<organism evidence="2 3">
    <name type="scientific">Purpureocillium lavendulum</name>
    <dbReference type="NCBI Taxonomy" id="1247861"/>
    <lineage>
        <taxon>Eukaryota</taxon>
        <taxon>Fungi</taxon>
        <taxon>Dikarya</taxon>
        <taxon>Ascomycota</taxon>
        <taxon>Pezizomycotina</taxon>
        <taxon>Sordariomycetes</taxon>
        <taxon>Hypocreomycetidae</taxon>
        <taxon>Hypocreales</taxon>
        <taxon>Ophiocordycipitaceae</taxon>
        <taxon>Purpureocillium</taxon>
    </lineage>
</organism>
<dbReference type="Pfam" id="PF06985">
    <property type="entry name" value="HET"/>
    <property type="match status" value="1"/>
</dbReference>
<evidence type="ECO:0000313" key="2">
    <source>
        <dbReference type="EMBL" id="KAJ6442200.1"/>
    </source>
</evidence>
<accession>A0AB34FVX4</accession>
<sequence length="553" mass="63033">MRLVNAQTLALEEFDDSHIPEYAILSHTWGNDEVTFEDMKDLGIHRAGYEKIERTCRLARESSIGYVWVDTCCINKSSSAELNEAINSMFAWYKRATVCYAFLSDLRADGPTEDVMPGCRWFTRGWTLQELIAPKVVKFYDATWQFRGAKEDLAEVISRITHIDPDVLRCLDRLVYAPVATKMSWMAGRRTTRVEDIAYSLLGIFNVNMPMLYGEGRKAFIRLQQEIGKKTNDLSLLAWLPDPLLAPRFREILAKSPSDFSWVREKRLVRCSDNGESAFTNKGLRISVRLLKGTSPDLSDTLPEFDYIFSLGCTIGKDDNEFRIGLRLQRIGASLFIRDVGDPSTAIVLFRRHWVQRLPEKTIYLHLDNENLPEWGMGYISSGVSAASSVATSTQLKRVGVQFPSQSAFFISDAVIGQSWDPLDKMLHCGWSRTGWDAVKLHHAEIDVEFVVFVNGLRTTNAFPEMIDITAIDSKDSRVADILRLATELEGGDIVTLLHTENPPRWRRDHRALSLDKMWEFRVVGERVAFQSSTIYDALRLEVSISRFRPFDC</sequence>
<dbReference type="EMBL" id="JAQHRD010000004">
    <property type="protein sequence ID" value="KAJ6442200.1"/>
    <property type="molecule type" value="Genomic_DNA"/>
</dbReference>
<feature type="domain" description="Heterokaryon incompatibility" evidence="1">
    <location>
        <begin position="22"/>
        <end position="110"/>
    </location>
</feature>
<dbReference type="AlphaFoldDB" id="A0AB34FVX4"/>
<comment type="caution">
    <text evidence="2">The sequence shown here is derived from an EMBL/GenBank/DDBJ whole genome shotgun (WGS) entry which is preliminary data.</text>
</comment>
<evidence type="ECO:0000313" key="3">
    <source>
        <dbReference type="Proteomes" id="UP001163105"/>
    </source>
</evidence>
<name>A0AB34FVX4_9HYPO</name>
<proteinExistence type="predicted"/>